<comment type="caution">
    <text evidence="2">The sequence shown here is derived from an EMBL/GenBank/DDBJ whole genome shotgun (WGS) entry which is preliminary data.</text>
</comment>
<evidence type="ECO:0000313" key="3">
    <source>
        <dbReference type="Proteomes" id="UP001346149"/>
    </source>
</evidence>
<protein>
    <recommendedName>
        <fullName evidence="1">STAR protein homodimerisation region domain-containing protein</fullName>
    </recommendedName>
</protein>
<dbReference type="GO" id="GO:0048024">
    <property type="term" value="P:regulation of mRNA splicing, via spliceosome"/>
    <property type="evidence" value="ECO:0007669"/>
    <property type="project" value="TreeGrafter"/>
</dbReference>
<dbReference type="EMBL" id="JAXQNO010000002">
    <property type="protein sequence ID" value="KAK4803265.1"/>
    <property type="molecule type" value="Genomic_DNA"/>
</dbReference>
<organism evidence="2 3">
    <name type="scientific">Trapa natans</name>
    <name type="common">Water chestnut</name>
    <dbReference type="NCBI Taxonomy" id="22666"/>
    <lineage>
        <taxon>Eukaryota</taxon>
        <taxon>Viridiplantae</taxon>
        <taxon>Streptophyta</taxon>
        <taxon>Embryophyta</taxon>
        <taxon>Tracheophyta</taxon>
        <taxon>Spermatophyta</taxon>
        <taxon>Magnoliopsida</taxon>
        <taxon>eudicotyledons</taxon>
        <taxon>Gunneridae</taxon>
        <taxon>Pentapetalae</taxon>
        <taxon>rosids</taxon>
        <taxon>malvids</taxon>
        <taxon>Myrtales</taxon>
        <taxon>Lythraceae</taxon>
        <taxon>Trapa</taxon>
    </lineage>
</organism>
<dbReference type="GO" id="GO:0005634">
    <property type="term" value="C:nucleus"/>
    <property type="evidence" value="ECO:0007669"/>
    <property type="project" value="TreeGrafter"/>
</dbReference>
<name>A0AAN7MC34_TRANT</name>
<dbReference type="Pfam" id="PF16544">
    <property type="entry name" value="STAR_dimer"/>
    <property type="match status" value="1"/>
</dbReference>
<keyword evidence="3" id="KW-1185">Reference proteome</keyword>
<dbReference type="InterPro" id="IPR045071">
    <property type="entry name" value="BBP-like"/>
</dbReference>
<dbReference type="Proteomes" id="UP001346149">
    <property type="component" value="Unassembled WGS sequence"/>
</dbReference>
<evidence type="ECO:0000313" key="2">
    <source>
        <dbReference type="EMBL" id="KAK4803265.1"/>
    </source>
</evidence>
<feature type="domain" description="STAR protein homodimerisation region" evidence="1">
    <location>
        <begin position="30"/>
        <end position="76"/>
    </location>
</feature>
<gene>
    <name evidence="2" type="ORF">SAY86_001468</name>
</gene>
<dbReference type="GO" id="GO:0003729">
    <property type="term" value="F:mRNA binding"/>
    <property type="evidence" value="ECO:0007669"/>
    <property type="project" value="TreeGrafter"/>
</dbReference>
<dbReference type="PANTHER" id="PTHR11208:SF42">
    <property type="entry name" value="QUAKING RELATED 54B, ISOFORM E"/>
    <property type="match status" value="1"/>
</dbReference>
<proteinExistence type="predicted"/>
<dbReference type="AlphaFoldDB" id="A0AAN7MC34"/>
<sequence length="207" mass="22989">MSGLYNNPSFSPVRAASPQIIRHAPDVVESGQYLVELIAEHQKLEPFMSVLPFCSRLLNQEIMRVSGMISNHGFGEFNRMRQSPSSMSSPCMMSSFSGIGGWSGWSCPLQDEEMIRGRQVCQNLNDPLNILTEAKSPGHIVDKRLRQAQEVIEGWLKPAGESQDYINGHKLQELPMLNSNFREDSPGPIGSMSSFNTIGMKRAKTGC</sequence>
<dbReference type="Gene3D" id="1.20.5.4010">
    <property type="match status" value="1"/>
</dbReference>
<dbReference type="PANTHER" id="PTHR11208">
    <property type="entry name" value="RNA-BINDING PROTEIN RELATED"/>
    <property type="match status" value="1"/>
</dbReference>
<evidence type="ECO:0000259" key="1">
    <source>
        <dbReference type="Pfam" id="PF16544"/>
    </source>
</evidence>
<dbReference type="InterPro" id="IPR036612">
    <property type="entry name" value="KH_dom_type_1_sf"/>
</dbReference>
<accession>A0AAN7MC34</accession>
<dbReference type="Gene3D" id="3.30.1370.10">
    <property type="entry name" value="K Homology domain, type 1"/>
    <property type="match status" value="1"/>
</dbReference>
<reference evidence="2 3" key="1">
    <citation type="journal article" date="2023" name="Hortic Res">
        <title>Pangenome of water caltrop reveals structural variations and asymmetric subgenome divergence after allopolyploidization.</title>
        <authorList>
            <person name="Zhang X."/>
            <person name="Chen Y."/>
            <person name="Wang L."/>
            <person name="Yuan Y."/>
            <person name="Fang M."/>
            <person name="Shi L."/>
            <person name="Lu R."/>
            <person name="Comes H.P."/>
            <person name="Ma Y."/>
            <person name="Chen Y."/>
            <person name="Huang G."/>
            <person name="Zhou Y."/>
            <person name="Zheng Z."/>
            <person name="Qiu Y."/>
        </authorList>
    </citation>
    <scope>NUCLEOTIDE SEQUENCE [LARGE SCALE GENOMIC DNA]</scope>
    <source>
        <strain evidence="2">F231</strain>
    </source>
</reference>
<dbReference type="InterPro" id="IPR032377">
    <property type="entry name" value="STAR_dimer"/>
</dbReference>